<dbReference type="RefSeq" id="WP_017741258.1">
    <property type="nucleotide sequence ID" value="NZ_KQ976354.1"/>
</dbReference>
<proteinExistence type="predicted"/>
<comment type="caution">
    <text evidence="1">The sequence shown here is derived from an EMBL/GenBank/DDBJ whole genome shotgun (WGS) entry which is preliminary data.</text>
</comment>
<dbReference type="EMBL" id="ANNX02000012">
    <property type="protein sequence ID" value="KYC43974.1"/>
    <property type="molecule type" value="Genomic_DNA"/>
</dbReference>
<organism evidence="1 2">
    <name type="scientific">Scytonema hofmannii PCC 7110</name>
    <dbReference type="NCBI Taxonomy" id="128403"/>
    <lineage>
        <taxon>Bacteria</taxon>
        <taxon>Bacillati</taxon>
        <taxon>Cyanobacteriota</taxon>
        <taxon>Cyanophyceae</taxon>
        <taxon>Nostocales</taxon>
        <taxon>Scytonemataceae</taxon>
        <taxon>Scytonema</taxon>
    </lineage>
</organism>
<dbReference type="Proteomes" id="UP000076925">
    <property type="component" value="Unassembled WGS sequence"/>
</dbReference>
<dbReference type="AlphaFoldDB" id="A0A139XH01"/>
<reference evidence="1 2" key="1">
    <citation type="journal article" date="2013" name="Genome Biol. Evol.">
        <title>Genomes of Stigonematalean cyanobacteria (subsection V) and the evolution of oxygenic photosynthesis from prokaryotes to plastids.</title>
        <authorList>
            <person name="Dagan T."/>
            <person name="Roettger M."/>
            <person name="Stucken K."/>
            <person name="Landan G."/>
            <person name="Koch R."/>
            <person name="Major P."/>
            <person name="Gould S.B."/>
            <person name="Goremykin V.V."/>
            <person name="Rippka R."/>
            <person name="Tandeau de Marsac N."/>
            <person name="Gugger M."/>
            <person name="Lockhart P.J."/>
            <person name="Allen J.F."/>
            <person name="Brune I."/>
            <person name="Maus I."/>
            <person name="Puhler A."/>
            <person name="Martin W.F."/>
        </authorList>
    </citation>
    <scope>NUCLEOTIDE SEQUENCE [LARGE SCALE GENOMIC DNA]</scope>
    <source>
        <strain evidence="1 2">PCC 7110</strain>
    </source>
</reference>
<name>A0A139XH01_9CYAN</name>
<sequence>MYQTYITYRKEYFSRSELNFIIKVLRGKQCELLGFIAEVTKATNSIKHDASDIETDVDPDAIGLKLLVMPYDAMVDFHTRLQRLREFPDAHYRLIERLQEVELL</sequence>
<evidence type="ECO:0000313" key="1">
    <source>
        <dbReference type="EMBL" id="KYC43974.1"/>
    </source>
</evidence>
<evidence type="ECO:0000313" key="2">
    <source>
        <dbReference type="Proteomes" id="UP000076925"/>
    </source>
</evidence>
<gene>
    <name evidence="1" type="ORF">WA1_02170</name>
</gene>
<protein>
    <submittedName>
        <fullName evidence="1">Uncharacterized protein</fullName>
    </submittedName>
</protein>
<keyword evidence="2" id="KW-1185">Reference proteome</keyword>
<accession>A0A139XH01</accession>